<accession>A0A2N5VKL0</accession>
<organism evidence="2 3">
    <name type="scientific">Puccinia coronata f. sp. avenae</name>
    <dbReference type="NCBI Taxonomy" id="200324"/>
    <lineage>
        <taxon>Eukaryota</taxon>
        <taxon>Fungi</taxon>
        <taxon>Dikarya</taxon>
        <taxon>Basidiomycota</taxon>
        <taxon>Pucciniomycotina</taxon>
        <taxon>Pucciniomycetes</taxon>
        <taxon>Pucciniales</taxon>
        <taxon>Pucciniaceae</taxon>
        <taxon>Puccinia</taxon>
    </lineage>
</organism>
<evidence type="ECO:0000313" key="3">
    <source>
        <dbReference type="Proteomes" id="UP000235392"/>
    </source>
</evidence>
<comment type="caution">
    <text evidence="2">The sequence shown here is derived from an EMBL/GenBank/DDBJ whole genome shotgun (WGS) entry which is preliminary data.</text>
</comment>
<evidence type="ECO:0000313" key="2">
    <source>
        <dbReference type="EMBL" id="PLW50545.1"/>
    </source>
</evidence>
<name>A0A2N5VKL0_9BASI</name>
<protein>
    <submittedName>
        <fullName evidence="2">Uncharacterized protein</fullName>
    </submittedName>
</protein>
<proteinExistence type="predicted"/>
<reference evidence="2 3" key="1">
    <citation type="submission" date="2017-11" db="EMBL/GenBank/DDBJ databases">
        <title>De novo assembly and phasing of dikaryotic genomes from two isolates of Puccinia coronata f. sp. avenae, the causal agent of oat crown rust.</title>
        <authorList>
            <person name="Miller M.E."/>
            <person name="Zhang Y."/>
            <person name="Omidvar V."/>
            <person name="Sperschneider J."/>
            <person name="Schwessinger B."/>
            <person name="Raley C."/>
            <person name="Palmer J.M."/>
            <person name="Garnica D."/>
            <person name="Upadhyaya N."/>
            <person name="Rathjen J."/>
            <person name="Taylor J.M."/>
            <person name="Park R.F."/>
            <person name="Dodds P.N."/>
            <person name="Hirsch C.D."/>
            <person name="Kianian S.F."/>
            <person name="Figueroa M."/>
        </authorList>
    </citation>
    <scope>NUCLEOTIDE SEQUENCE [LARGE SCALE GENOMIC DNA]</scope>
    <source>
        <strain evidence="2">12SD80</strain>
    </source>
</reference>
<evidence type="ECO:0000256" key="1">
    <source>
        <dbReference type="SAM" id="MobiDB-lite"/>
    </source>
</evidence>
<dbReference type="AlphaFoldDB" id="A0A2N5VKL0"/>
<gene>
    <name evidence="2" type="ORF">PCASD_01392</name>
</gene>
<sequence>MEMNQAPGDASLTQSPRFRGPGIAWRREAPLALRGLRSPTESPPGGSPGPSVREAWLGYTTGAVRFASMGFQNGRRSPNVLGQRCYSVLQSIGKPFWFPIDWRTTIQLFSQRTWETLRMPSSHRFENHSVFKSLGERQDNTFPERSTTPTVLEATLYIDLLTFGAFKSQRTCTGLPEGSLHCLPPHRLAELYREPMEKTQ</sequence>
<feature type="region of interest" description="Disordered" evidence="1">
    <location>
        <begin position="1"/>
        <end position="20"/>
    </location>
</feature>
<dbReference type="Proteomes" id="UP000235392">
    <property type="component" value="Unassembled WGS sequence"/>
</dbReference>
<dbReference type="EMBL" id="PGCI01000010">
    <property type="protein sequence ID" value="PLW50545.1"/>
    <property type="molecule type" value="Genomic_DNA"/>
</dbReference>